<accession>A0A7W9QEB3</accession>
<feature type="compositionally biased region" description="Low complexity" evidence="1">
    <location>
        <begin position="1"/>
        <end position="11"/>
    </location>
</feature>
<sequence length="65" mass="6892">MPNLIHPLATPTLPPPGTHHPNHPPHRNTPTPPTPATPPQVAPAPRTGSHRSPTHPDPNPTVINL</sequence>
<evidence type="ECO:0000313" key="2">
    <source>
        <dbReference type="EMBL" id="MBB5938143.1"/>
    </source>
</evidence>
<evidence type="ECO:0000313" key="3">
    <source>
        <dbReference type="Proteomes" id="UP000588098"/>
    </source>
</evidence>
<protein>
    <submittedName>
        <fullName evidence="2">Uncharacterized protein</fullName>
    </submittedName>
</protein>
<dbReference type="AlphaFoldDB" id="A0A7W9QEB3"/>
<keyword evidence="3" id="KW-1185">Reference proteome</keyword>
<dbReference type="Proteomes" id="UP000588098">
    <property type="component" value="Unassembled WGS sequence"/>
</dbReference>
<organism evidence="2 3">
    <name type="scientific">Streptomyces zagrosensis</name>
    <dbReference type="NCBI Taxonomy" id="1042984"/>
    <lineage>
        <taxon>Bacteria</taxon>
        <taxon>Bacillati</taxon>
        <taxon>Actinomycetota</taxon>
        <taxon>Actinomycetes</taxon>
        <taxon>Kitasatosporales</taxon>
        <taxon>Streptomycetaceae</taxon>
        <taxon>Streptomyces</taxon>
    </lineage>
</organism>
<feature type="region of interest" description="Disordered" evidence="1">
    <location>
        <begin position="1"/>
        <end position="65"/>
    </location>
</feature>
<reference evidence="2 3" key="1">
    <citation type="submission" date="2020-08" db="EMBL/GenBank/DDBJ databases">
        <title>Genomic Encyclopedia of Type Strains, Phase III (KMG-III): the genomes of soil and plant-associated and newly described type strains.</title>
        <authorList>
            <person name="Whitman W."/>
        </authorList>
    </citation>
    <scope>NUCLEOTIDE SEQUENCE [LARGE SCALE GENOMIC DNA]</scope>
    <source>
        <strain evidence="2 3">CECT 8305</strain>
    </source>
</reference>
<proteinExistence type="predicted"/>
<gene>
    <name evidence="2" type="ORF">FHS42_005227</name>
</gene>
<comment type="caution">
    <text evidence="2">The sequence shown here is derived from an EMBL/GenBank/DDBJ whole genome shotgun (WGS) entry which is preliminary data.</text>
</comment>
<feature type="compositionally biased region" description="Pro residues" evidence="1">
    <location>
        <begin position="30"/>
        <end position="42"/>
    </location>
</feature>
<evidence type="ECO:0000256" key="1">
    <source>
        <dbReference type="SAM" id="MobiDB-lite"/>
    </source>
</evidence>
<dbReference type="EMBL" id="JACHJL010000014">
    <property type="protein sequence ID" value="MBB5938143.1"/>
    <property type="molecule type" value="Genomic_DNA"/>
</dbReference>
<name>A0A7W9QEB3_9ACTN</name>